<dbReference type="Pfam" id="PF02665">
    <property type="entry name" value="Nitrate_red_gam"/>
    <property type="match status" value="1"/>
</dbReference>
<evidence type="ECO:0000259" key="10">
    <source>
        <dbReference type="Pfam" id="PF02665"/>
    </source>
</evidence>
<comment type="subcellular location">
    <subcellularLocation>
        <location evidence="1">Cell membrane</location>
        <topology evidence="1">Multi-pass membrane protein</topology>
    </subcellularLocation>
</comment>
<evidence type="ECO:0000313" key="11">
    <source>
        <dbReference type="EMBL" id="TYT74198.1"/>
    </source>
</evidence>
<evidence type="ECO:0000256" key="4">
    <source>
        <dbReference type="ARBA" id="ARBA00022692"/>
    </source>
</evidence>
<evidence type="ECO:0000256" key="9">
    <source>
        <dbReference type="SAM" id="Phobius"/>
    </source>
</evidence>
<evidence type="ECO:0000256" key="7">
    <source>
        <dbReference type="ARBA" id="ARBA00023002"/>
    </source>
</evidence>
<keyword evidence="4 9" id="KW-0812">Transmembrane</keyword>
<keyword evidence="6 9" id="KW-1133">Transmembrane helix</keyword>
<dbReference type="NCBIfam" id="NF038037">
    <property type="entry name" value="cytob_DsrM"/>
    <property type="match status" value="1"/>
</dbReference>
<dbReference type="GO" id="GO:0019645">
    <property type="term" value="P:anaerobic electron transport chain"/>
    <property type="evidence" value="ECO:0007669"/>
    <property type="project" value="TreeGrafter"/>
</dbReference>
<sequence length="330" mass="37594">MNQHLLYSLAAVLVLGLIGYAGGSGMPYLFGVIIPYAAMVLFFAGFAMRMLGWVKSPVPFRIPTTCGQQQSFSWIQHSKYDNPSNKRDVLVRMLLEIFLFRSLFRNTKNEIREGKVVYNLEIWLWLFGLIFHYSFLVVLVRHLRFFLEPIPALLKVVEMLDGILQIGLPGIMLSGFMLLGAALFLFARRILIPQVRYISLTADYFPVLLIASIAGTGILMRYVAKVDIFTVKQMTMSLATFSPVVPEGIGGLFYAHFFLVCVLFAYFPFSKLMHSGGIFLSPTRNMANNSRAVRHINPWNPKLKFVTYADYEDEFREKMIEAGLPVEKKE</sequence>
<keyword evidence="5" id="KW-0249">Electron transport</keyword>
<dbReference type="GO" id="GO:0005886">
    <property type="term" value="C:plasma membrane"/>
    <property type="evidence" value="ECO:0007669"/>
    <property type="project" value="UniProtKB-SubCell"/>
</dbReference>
<keyword evidence="12" id="KW-1185">Reference proteome</keyword>
<evidence type="ECO:0000313" key="12">
    <source>
        <dbReference type="Proteomes" id="UP000321899"/>
    </source>
</evidence>
<dbReference type="InterPro" id="IPR036197">
    <property type="entry name" value="NarG-like_sf"/>
</dbReference>
<dbReference type="InterPro" id="IPR023234">
    <property type="entry name" value="NarG-like_domain"/>
</dbReference>
<feature type="transmembrane region" description="Helical" evidence="9">
    <location>
        <begin position="244"/>
        <end position="267"/>
    </location>
</feature>
<dbReference type="RefSeq" id="WP_139449425.1">
    <property type="nucleotide sequence ID" value="NZ_VDMB01000014.1"/>
</dbReference>
<accession>A0A5S5MEU3</accession>
<dbReference type="InterPro" id="IPR051936">
    <property type="entry name" value="Heme-iron_electron_transfer"/>
</dbReference>
<organism evidence="11 12">
    <name type="scientific">Desulfobotulus mexicanus</name>
    <dbReference type="NCBI Taxonomy" id="2586642"/>
    <lineage>
        <taxon>Bacteria</taxon>
        <taxon>Pseudomonadati</taxon>
        <taxon>Thermodesulfobacteriota</taxon>
        <taxon>Desulfobacteria</taxon>
        <taxon>Desulfobacterales</taxon>
        <taxon>Desulfobacteraceae</taxon>
        <taxon>Desulfobotulus</taxon>
    </lineage>
</organism>
<dbReference type="OrthoDB" id="9769404at2"/>
<proteinExistence type="predicted"/>
<feature type="transmembrane region" description="Helical" evidence="9">
    <location>
        <begin position="122"/>
        <end position="143"/>
    </location>
</feature>
<dbReference type="Proteomes" id="UP000321899">
    <property type="component" value="Unassembled WGS sequence"/>
</dbReference>
<feature type="domain" description="NarG-like" evidence="10">
    <location>
        <begin position="128"/>
        <end position="274"/>
    </location>
</feature>
<keyword evidence="7" id="KW-0560">Oxidoreductase</keyword>
<evidence type="ECO:0000256" key="1">
    <source>
        <dbReference type="ARBA" id="ARBA00004651"/>
    </source>
</evidence>
<comment type="caution">
    <text evidence="11">The sequence shown here is derived from an EMBL/GenBank/DDBJ whole genome shotgun (WGS) entry which is preliminary data.</text>
</comment>
<keyword evidence="2" id="KW-0813">Transport</keyword>
<feature type="transmembrane region" description="Helical" evidence="9">
    <location>
        <begin position="5"/>
        <end position="22"/>
    </location>
</feature>
<dbReference type="Gene3D" id="1.20.950.20">
    <property type="entry name" value="Transmembrane di-heme cytochromes, Chain C"/>
    <property type="match status" value="1"/>
</dbReference>
<reference evidence="11 12" key="1">
    <citation type="submission" date="2019-06" db="EMBL/GenBank/DDBJ databases">
        <title>Desulfobotulus mexicanus sp. nov., a novel sulfate-reducing bacterium isolated from the sediment of an alkaline crater lake in Mexico.</title>
        <authorList>
            <person name="Hirschler-Rea A."/>
        </authorList>
    </citation>
    <scope>NUCLEOTIDE SEQUENCE [LARGE SCALE GENOMIC DNA]</scope>
    <source>
        <strain evidence="11 12">PAR22N</strain>
    </source>
</reference>
<evidence type="ECO:0000256" key="3">
    <source>
        <dbReference type="ARBA" id="ARBA00022475"/>
    </source>
</evidence>
<name>A0A5S5MEU3_9BACT</name>
<evidence type="ECO:0000256" key="8">
    <source>
        <dbReference type="ARBA" id="ARBA00023136"/>
    </source>
</evidence>
<dbReference type="GO" id="GO:0008940">
    <property type="term" value="F:nitrate reductase activity"/>
    <property type="evidence" value="ECO:0007669"/>
    <property type="project" value="TreeGrafter"/>
</dbReference>
<feature type="transmembrane region" description="Helical" evidence="9">
    <location>
        <begin position="28"/>
        <end position="51"/>
    </location>
</feature>
<keyword evidence="8 9" id="KW-0472">Membrane</keyword>
<feature type="transmembrane region" description="Helical" evidence="9">
    <location>
        <begin position="207"/>
        <end position="224"/>
    </location>
</feature>
<evidence type="ECO:0000256" key="6">
    <source>
        <dbReference type="ARBA" id="ARBA00022989"/>
    </source>
</evidence>
<evidence type="ECO:0000256" key="5">
    <source>
        <dbReference type="ARBA" id="ARBA00022982"/>
    </source>
</evidence>
<dbReference type="InterPro" id="IPR047660">
    <property type="entry name" value="DsrM"/>
</dbReference>
<dbReference type="PANTHER" id="PTHR30598:SF3">
    <property type="entry name" value="RESPIRATORY NITRATE REDUCTASE 1 GAMMA CHAIN"/>
    <property type="match status" value="1"/>
</dbReference>
<feature type="transmembrane region" description="Helical" evidence="9">
    <location>
        <begin position="163"/>
        <end position="186"/>
    </location>
</feature>
<dbReference type="GO" id="GO:0020037">
    <property type="term" value="F:heme binding"/>
    <property type="evidence" value="ECO:0007669"/>
    <property type="project" value="TreeGrafter"/>
</dbReference>
<keyword evidence="3" id="KW-1003">Cell membrane</keyword>
<dbReference type="EMBL" id="VDMB01000014">
    <property type="protein sequence ID" value="TYT74198.1"/>
    <property type="molecule type" value="Genomic_DNA"/>
</dbReference>
<dbReference type="SUPFAM" id="SSF103501">
    <property type="entry name" value="Respiratory nitrate reductase 1 gamma chain"/>
    <property type="match status" value="1"/>
</dbReference>
<dbReference type="AlphaFoldDB" id="A0A5S5MEU3"/>
<protein>
    <submittedName>
        <fullName evidence="11">Menaquinol oxidoreductase</fullName>
    </submittedName>
</protein>
<dbReference type="PANTHER" id="PTHR30598">
    <property type="entry name" value="NITRATE REDUCTASE PRIVATE CHAPERONE, REDOX ENZYME MATURATION PROTEIN REMP FAMILY"/>
    <property type="match status" value="1"/>
</dbReference>
<gene>
    <name evidence="11" type="ORF">FIM25_11485</name>
</gene>
<dbReference type="GO" id="GO:0009055">
    <property type="term" value="F:electron transfer activity"/>
    <property type="evidence" value="ECO:0007669"/>
    <property type="project" value="TreeGrafter"/>
</dbReference>
<evidence type="ECO:0000256" key="2">
    <source>
        <dbReference type="ARBA" id="ARBA00022448"/>
    </source>
</evidence>